<name>W4PG30_9BACE</name>
<protein>
    <submittedName>
        <fullName evidence="1">Uncharacterized protein</fullName>
    </submittedName>
</protein>
<organism evidence="1 2">
    <name type="scientific">Bacteroides pyogenes DSM 20611 = JCM 6294</name>
    <dbReference type="NCBI Taxonomy" id="1121100"/>
    <lineage>
        <taxon>Bacteria</taxon>
        <taxon>Pseudomonadati</taxon>
        <taxon>Bacteroidota</taxon>
        <taxon>Bacteroidia</taxon>
        <taxon>Bacteroidales</taxon>
        <taxon>Bacteroidaceae</taxon>
        <taxon>Bacteroides</taxon>
    </lineage>
</organism>
<dbReference type="AlphaFoldDB" id="W4PG30"/>
<gene>
    <name evidence="1" type="ORF">JCM6294_1591</name>
</gene>
<proteinExistence type="predicted"/>
<evidence type="ECO:0000313" key="2">
    <source>
        <dbReference type="Proteomes" id="UP000018842"/>
    </source>
</evidence>
<evidence type="ECO:0000313" key="1">
    <source>
        <dbReference type="EMBL" id="GAE18655.1"/>
    </source>
</evidence>
<comment type="caution">
    <text evidence="1">The sequence shown here is derived from an EMBL/GenBank/DDBJ whole genome shotgun (WGS) entry which is preliminary data.</text>
</comment>
<sequence>MLASTFVNSLIYRNKKTHKTPLRASPYRRIEEKVRINAFFGIASPASLEKDV</sequence>
<dbReference type="EMBL" id="BAIR01000011">
    <property type="protein sequence ID" value="GAE18655.1"/>
    <property type="molecule type" value="Genomic_DNA"/>
</dbReference>
<reference evidence="2" key="1">
    <citation type="journal article" date="2014" name="Genome">
        <title>Draft Genome Sequences of Three Strains of Bacteroides pyogenes Isolated from a Cat and Swine.</title>
        <authorList>
            <person name="Sakamoto M."/>
            <person name="Oshima K."/>
            <person name="Suda W."/>
            <person name="Kitamura K."/>
            <person name="Iida T."/>
            <person name="Hattori M."/>
            <person name="Ohkuma M."/>
        </authorList>
    </citation>
    <scope>NUCLEOTIDE SEQUENCE [LARGE SCALE GENOMIC DNA]</scope>
    <source>
        <strain evidence="2">JCM 6294</strain>
    </source>
</reference>
<accession>W4PG30</accession>
<dbReference type="Proteomes" id="UP000018842">
    <property type="component" value="Unassembled WGS sequence"/>
</dbReference>